<dbReference type="Pfam" id="PF13569">
    <property type="entry name" value="DUF4132"/>
    <property type="match status" value="1"/>
</dbReference>
<comment type="caution">
    <text evidence="2">The sequence shown here is derived from an EMBL/GenBank/DDBJ whole genome shotgun (WGS) entry which is preliminary data.</text>
</comment>
<evidence type="ECO:0000313" key="3">
    <source>
        <dbReference type="Proteomes" id="UP000305238"/>
    </source>
</evidence>
<name>A0A5S4GZV4_9ACTN</name>
<dbReference type="OrthoDB" id="4554725at2"/>
<accession>A0A5S4GZV4</accession>
<keyword evidence="3" id="KW-1185">Reference proteome</keyword>
<proteinExistence type="predicted"/>
<dbReference type="RefSeq" id="WP_138637511.1">
    <property type="nucleotide sequence ID" value="NZ_VCKZ01000114.1"/>
</dbReference>
<evidence type="ECO:0000313" key="2">
    <source>
        <dbReference type="EMBL" id="TMR37964.1"/>
    </source>
</evidence>
<evidence type="ECO:0000259" key="1">
    <source>
        <dbReference type="Pfam" id="PF13569"/>
    </source>
</evidence>
<dbReference type="Proteomes" id="UP000305238">
    <property type="component" value="Unassembled WGS sequence"/>
</dbReference>
<sequence length="1109" mass="120585">ARRDRGHVPGAPGLVADAVEGARALVDAVRDDIEVVLGLPGTEGGIAEAARAHLGGEANPLGAAAIAYITAPLNEMSEFSEPPPDRLFIDALVAEHGIAFAARAWTEWAGIYADNPACIRATGLPVRLGTERRRAELRAMTLRRHRADELHCDWWLTRESGRALRGRLAAAPEDVYAEAVALVGDVRDHPLQKAVAAYLLPTREEWVEDLWARPGEIRLGHLPGWLPLCALGQPHQPAELGLPLGFECRRDVVATLLDGVGVDAVVRLLIEALDGPYMTGTDRTRTLLGFFPPLPRDEALRALVERVDRPEVVPALLAAARRQPVRAMRLLPESPEPRAAELLSAHVRANPGIAAEVAPGLPAERRARIREILDANTRVPQTSDVPPLLTEPPWTRPRKAVKPVVIKDLPAPCSNAVVWGPGERDVWAAREADLWDRRAEGTDFAQRAADVEEGRGFSMTERPTLFLRGPEDLVRPLLPRWEPSDNEMWEVHEWLPPLVARHGTQACGPALSVAGRDPGAFGQYLLPLLTDEVAVTMADWLVRLKSGGRTARAWLRRHGTAAAPSLIPDALGKAGPARRAAEAALRFIAGRHGPEPIVEAARVHGGKAAAAVEALLARDPLDDLPKKIPVVDWAEPRMLPQLLLRDRERALPDEAAGHVLTMLAMSKPGDAYAGVEVVRELCDPASLAAFGWALFRWWDVCGAPSADGWAFTQLALTGDDETVRRLTPVIRAWPGEGGHAKAVAGLDVLAAVGTDTALMHLHSISQRVKFKGLKARAQEKIRELAAELELSTEQLADRLVPDFGLDASGTLTLDYGPRRFVIGFDEALRPTVADEGGARRKSLPRPGAGDDPALAPDAYKRFAGLKKDVRTVATDLLARYENAMVTSRRWPVAEFRDFLVGHPLAGHLVRRLVWLSEDGPAFRVAEDGTFADSADDTVTLPETALVGIAHPVHLGGEVKAWSEVFLDYEILQPFEQLARPVHELTGEERETGRLTRFEGLVAPIGDLLGLVRRGWARGPAMEAGIEWYVSRRVAADRHLVATYDGGFPVGAPDEMGDQTLADVRFAVYADRYRNDRPAASVPDGLDPVTVSEVLADLTRLTASSAKTDR</sequence>
<feature type="non-terminal residue" evidence="2">
    <location>
        <position position="1"/>
    </location>
</feature>
<dbReference type="EMBL" id="VCKZ01000114">
    <property type="protein sequence ID" value="TMR37964.1"/>
    <property type="molecule type" value="Genomic_DNA"/>
</dbReference>
<feature type="domain" description="DUF4132" evidence="1">
    <location>
        <begin position="837"/>
        <end position="1015"/>
    </location>
</feature>
<reference evidence="2 3" key="1">
    <citation type="submission" date="2019-05" db="EMBL/GenBank/DDBJ databases">
        <title>Draft genome sequence of Actinomadura geliboluensis A8036.</title>
        <authorList>
            <person name="Saricaoglu S."/>
            <person name="Isik K."/>
        </authorList>
    </citation>
    <scope>NUCLEOTIDE SEQUENCE [LARGE SCALE GENOMIC DNA]</scope>
    <source>
        <strain evidence="2 3">A8036</strain>
    </source>
</reference>
<gene>
    <name evidence="2" type="ORF">ETD96_17410</name>
</gene>
<dbReference type="InterPro" id="IPR025406">
    <property type="entry name" value="DUF4132"/>
</dbReference>
<protein>
    <submittedName>
        <fullName evidence="2">DUF4132 domain-containing protein</fullName>
    </submittedName>
</protein>
<organism evidence="2 3">
    <name type="scientific">Actinomadura geliboluensis</name>
    <dbReference type="NCBI Taxonomy" id="882440"/>
    <lineage>
        <taxon>Bacteria</taxon>
        <taxon>Bacillati</taxon>
        <taxon>Actinomycetota</taxon>
        <taxon>Actinomycetes</taxon>
        <taxon>Streptosporangiales</taxon>
        <taxon>Thermomonosporaceae</taxon>
        <taxon>Actinomadura</taxon>
    </lineage>
</organism>
<dbReference type="AlphaFoldDB" id="A0A5S4GZV4"/>